<reference evidence="2" key="1">
    <citation type="submission" date="2022-03" db="EMBL/GenBank/DDBJ databases">
        <authorList>
            <person name="Martin H S."/>
        </authorList>
    </citation>
    <scope>NUCLEOTIDE SEQUENCE</scope>
</reference>
<feature type="region of interest" description="Disordered" evidence="1">
    <location>
        <begin position="136"/>
        <end position="212"/>
    </location>
</feature>
<protein>
    <submittedName>
        <fullName evidence="2">Uncharacterized protein</fullName>
    </submittedName>
</protein>
<evidence type="ECO:0000313" key="3">
    <source>
        <dbReference type="Proteomes" id="UP000837857"/>
    </source>
</evidence>
<gene>
    <name evidence="2" type="ORF">IPOD504_LOCUS694</name>
</gene>
<evidence type="ECO:0000313" key="2">
    <source>
        <dbReference type="EMBL" id="CAH2035768.1"/>
    </source>
</evidence>
<evidence type="ECO:0000256" key="1">
    <source>
        <dbReference type="SAM" id="MobiDB-lite"/>
    </source>
</evidence>
<name>A0ABN8HNA6_9NEOP</name>
<organism evidence="2 3">
    <name type="scientific">Iphiclides podalirius</name>
    <name type="common">scarce swallowtail</name>
    <dbReference type="NCBI Taxonomy" id="110791"/>
    <lineage>
        <taxon>Eukaryota</taxon>
        <taxon>Metazoa</taxon>
        <taxon>Ecdysozoa</taxon>
        <taxon>Arthropoda</taxon>
        <taxon>Hexapoda</taxon>
        <taxon>Insecta</taxon>
        <taxon>Pterygota</taxon>
        <taxon>Neoptera</taxon>
        <taxon>Endopterygota</taxon>
        <taxon>Lepidoptera</taxon>
        <taxon>Glossata</taxon>
        <taxon>Ditrysia</taxon>
        <taxon>Papilionoidea</taxon>
        <taxon>Papilionidae</taxon>
        <taxon>Papilioninae</taxon>
        <taxon>Iphiclides</taxon>
    </lineage>
</organism>
<feature type="compositionally biased region" description="Acidic residues" evidence="1">
    <location>
        <begin position="176"/>
        <end position="212"/>
    </location>
</feature>
<keyword evidence="3" id="KW-1185">Reference proteome</keyword>
<dbReference type="Proteomes" id="UP000837857">
    <property type="component" value="Chromosome 1"/>
</dbReference>
<sequence length="279" mass="31893">MTRARVLSNETYARKVCEAPTFSAYICIIIANRRPILPDSAPRAIRCDMSVGALVALPRVIAQFCLRNLYAHSPVIDDVPRWHGVPSALCAREAASRCPGGHRTNPPHPRLDREEWNGVFRFGDICAGCEMNGFNDVDPNKREKLDNRKEPQNLNDDPDEGDHEDPGNVPDGQDMSNDEQEANGSEDADEISEEDDDDADDEDDEDESQDELFEFYFRRPWHLFSSDVDEGYYMEGEYGIHDDDDEDEDEECQEEILRRYKEYRDKKNNGGSDDCNDVF</sequence>
<feature type="non-terminal residue" evidence="2">
    <location>
        <position position="1"/>
    </location>
</feature>
<feature type="compositionally biased region" description="Basic and acidic residues" evidence="1">
    <location>
        <begin position="138"/>
        <end position="151"/>
    </location>
</feature>
<dbReference type="EMBL" id="OW152813">
    <property type="protein sequence ID" value="CAH2035768.1"/>
    <property type="molecule type" value="Genomic_DNA"/>
</dbReference>
<accession>A0ABN8HNA6</accession>
<proteinExistence type="predicted"/>